<evidence type="ECO:0000259" key="5">
    <source>
        <dbReference type="Pfam" id="PF01406"/>
    </source>
</evidence>
<comment type="caution">
    <text evidence="6">The sequence shown here is derived from an EMBL/GenBank/DDBJ whole genome shotgun (WGS) entry which is preliminary data.</text>
</comment>
<evidence type="ECO:0000313" key="7">
    <source>
        <dbReference type="Proteomes" id="UP000179769"/>
    </source>
</evidence>
<keyword evidence="7" id="KW-1185">Reference proteome</keyword>
<dbReference type="RefSeq" id="WP_071060078.1">
    <property type="nucleotide sequence ID" value="NZ_MAXA01000036.1"/>
</dbReference>
<evidence type="ECO:0000256" key="3">
    <source>
        <dbReference type="ARBA" id="ARBA00022741"/>
    </source>
</evidence>
<evidence type="ECO:0000256" key="1">
    <source>
        <dbReference type="ARBA" id="ARBA00011245"/>
    </source>
</evidence>
<dbReference type="GO" id="GO:0005829">
    <property type="term" value="C:cytosol"/>
    <property type="evidence" value="ECO:0007669"/>
    <property type="project" value="TreeGrafter"/>
</dbReference>
<protein>
    <submittedName>
        <fullName evidence="6">Cysteine--tRNA ligase</fullName>
    </submittedName>
</protein>
<keyword evidence="3" id="KW-0547">Nucleotide-binding</keyword>
<dbReference type="GO" id="GO:0004817">
    <property type="term" value="F:cysteine-tRNA ligase activity"/>
    <property type="evidence" value="ECO:0007669"/>
    <property type="project" value="TreeGrafter"/>
</dbReference>
<organism evidence="6 7">
    <name type="scientific">Parafrankia soli</name>
    <dbReference type="NCBI Taxonomy" id="2599596"/>
    <lineage>
        <taxon>Bacteria</taxon>
        <taxon>Bacillati</taxon>
        <taxon>Actinomycetota</taxon>
        <taxon>Actinomycetes</taxon>
        <taxon>Frankiales</taxon>
        <taxon>Frankiaceae</taxon>
        <taxon>Parafrankia</taxon>
    </lineage>
</organism>
<dbReference type="InterPro" id="IPR024909">
    <property type="entry name" value="Cys-tRNA/MSH_ligase"/>
</dbReference>
<keyword evidence="4" id="KW-0067">ATP-binding</keyword>
<feature type="domain" description="tRNA synthetases class I catalytic" evidence="5">
    <location>
        <begin position="17"/>
        <end position="310"/>
    </location>
</feature>
<evidence type="ECO:0000313" key="6">
    <source>
        <dbReference type="EMBL" id="OHV43122.1"/>
    </source>
</evidence>
<dbReference type="Gene3D" id="3.40.50.620">
    <property type="entry name" value="HUPs"/>
    <property type="match status" value="1"/>
</dbReference>
<accession>A0A1S1RD28</accession>
<dbReference type="SUPFAM" id="SSF52374">
    <property type="entry name" value="Nucleotidylyl transferase"/>
    <property type="match status" value="1"/>
</dbReference>
<evidence type="ECO:0000256" key="2">
    <source>
        <dbReference type="ARBA" id="ARBA00022598"/>
    </source>
</evidence>
<keyword evidence="2 6" id="KW-0436">Ligase</keyword>
<dbReference type="PRINTS" id="PR00983">
    <property type="entry name" value="TRNASYNTHCYS"/>
</dbReference>
<dbReference type="Proteomes" id="UP000179769">
    <property type="component" value="Unassembled WGS sequence"/>
</dbReference>
<sequence>MRPVLRLGGAPLPVVGRARVYVCGITPYAVTHLGHAATYLWTDLAIRVWRNVGVPVELARNITDVDDAMFDEARRTGLPFDQIASLQRFAFDRTMTSLGIRPPDHEPTARAAVTRVIELATALLRAGHAYERGGSVYARTAEAAERAGLDRAAAIALAAEYNDDPHDPERDDPLDVAVWRAARPDGGYPSWPSPWGPGRPGWHAECAAMVLSTFGSSVDLHAGGADLRYPHHAVEALLAERATGVQPFARAWLRPGTVRSGGVKMSKSLGNLTFVDDLLTRHSPAAVRLLCLVRPRDDDWDFDEAAFDEAEAGLDLLYSAASRPGAVRDASATDEVDAALLDDLDTVRAQAIALDSGGAAARRFISVLGLA</sequence>
<dbReference type="GO" id="GO:0006423">
    <property type="term" value="P:cysteinyl-tRNA aminoacylation"/>
    <property type="evidence" value="ECO:0007669"/>
    <property type="project" value="TreeGrafter"/>
</dbReference>
<dbReference type="PANTHER" id="PTHR10890">
    <property type="entry name" value="CYSTEINYL-TRNA SYNTHETASE"/>
    <property type="match status" value="1"/>
</dbReference>
<dbReference type="PANTHER" id="PTHR10890:SF3">
    <property type="entry name" value="CYSTEINE--TRNA LIGASE, CYTOPLASMIC"/>
    <property type="match status" value="1"/>
</dbReference>
<comment type="subunit">
    <text evidence="1">Monomer.</text>
</comment>
<dbReference type="EMBL" id="MAXA01000036">
    <property type="protein sequence ID" value="OHV43122.1"/>
    <property type="molecule type" value="Genomic_DNA"/>
</dbReference>
<name>A0A1S1RD28_9ACTN</name>
<dbReference type="InterPro" id="IPR014729">
    <property type="entry name" value="Rossmann-like_a/b/a_fold"/>
</dbReference>
<gene>
    <name evidence="6" type="ORF">BBK14_10580</name>
</gene>
<dbReference type="OrthoDB" id="9815130at2"/>
<dbReference type="Pfam" id="PF01406">
    <property type="entry name" value="tRNA-synt_1e"/>
    <property type="match status" value="1"/>
</dbReference>
<dbReference type="InterPro" id="IPR032678">
    <property type="entry name" value="tRNA-synt_1_cat_dom"/>
</dbReference>
<dbReference type="AlphaFoldDB" id="A0A1S1RD28"/>
<proteinExistence type="predicted"/>
<dbReference type="GO" id="GO:0005524">
    <property type="term" value="F:ATP binding"/>
    <property type="evidence" value="ECO:0007669"/>
    <property type="project" value="UniProtKB-KW"/>
</dbReference>
<evidence type="ECO:0000256" key="4">
    <source>
        <dbReference type="ARBA" id="ARBA00022840"/>
    </source>
</evidence>
<reference evidence="7" key="1">
    <citation type="submission" date="2016-07" db="EMBL/GenBank/DDBJ databases">
        <title>Frankia sp. NRRL B-16219 Genome sequencing.</title>
        <authorList>
            <person name="Ghodhbane-Gtari F."/>
            <person name="Swanson E."/>
            <person name="Gueddou A."/>
            <person name="Louati M."/>
            <person name="Nouioui I."/>
            <person name="Hezbri K."/>
            <person name="Abebe-Akele F."/>
            <person name="Simpson S."/>
            <person name="Morris K."/>
            <person name="Thomas K."/>
            <person name="Gtari M."/>
            <person name="Tisa L.S."/>
        </authorList>
    </citation>
    <scope>NUCLEOTIDE SEQUENCE [LARGE SCALE GENOMIC DNA]</scope>
    <source>
        <strain evidence="7">NRRL B-16219</strain>
    </source>
</reference>